<dbReference type="InterPro" id="IPR029058">
    <property type="entry name" value="AB_hydrolase_fold"/>
</dbReference>
<evidence type="ECO:0000256" key="2">
    <source>
        <dbReference type="ARBA" id="ARBA00038334"/>
    </source>
</evidence>
<dbReference type="InterPro" id="IPR000073">
    <property type="entry name" value="AB_hydrolase_1"/>
</dbReference>
<dbReference type="PRINTS" id="PR00111">
    <property type="entry name" value="ABHYDROLASE"/>
</dbReference>
<dbReference type="Pfam" id="PF00561">
    <property type="entry name" value="Abhydrolase_1"/>
    <property type="match status" value="1"/>
</dbReference>
<dbReference type="GeneID" id="92178639"/>
<accession>A0AAW0Z260</accession>
<evidence type="ECO:0000313" key="5">
    <source>
        <dbReference type="Proteomes" id="UP001388673"/>
    </source>
</evidence>
<dbReference type="Gene3D" id="3.40.50.1820">
    <property type="entry name" value="alpha/beta hydrolase"/>
    <property type="match status" value="1"/>
</dbReference>
<dbReference type="AlphaFoldDB" id="A0AAW0Z260"/>
<evidence type="ECO:0000313" key="4">
    <source>
        <dbReference type="EMBL" id="KAK8864134.1"/>
    </source>
</evidence>
<keyword evidence="1" id="KW-0378">Hydrolase</keyword>
<dbReference type="RefSeq" id="XP_066804430.1">
    <property type="nucleotide sequence ID" value="XM_066944507.1"/>
</dbReference>
<proteinExistence type="inferred from homology"/>
<dbReference type="InterPro" id="IPR000639">
    <property type="entry name" value="Epox_hydrolase-like"/>
</dbReference>
<protein>
    <recommendedName>
        <fullName evidence="3">AB hydrolase-1 domain-containing protein</fullName>
    </recommendedName>
</protein>
<dbReference type="Proteomes" id="UP001388673">
    <property type="component" value="Unassembled WGS sequence"/>
</dbReference>
<sequence>MSSFEGFTNHTVKVHSAVLSKDLNIWCRKKGEGEGLLLLHGYPQTSHIWNKIAKQLAERYTVVAADLRGYGRSSKPPGSDSHEEYSKREMASDQVQVMKHFGFDTFSIVGHDRGGRVAHRLALDNPDEVKRLMVLDIAPTLFMYDNTNMDFAKGYWHWFFLIQPAPGPEKMILAGPEEFWATAAARWSHKGVDWSEEDKEEYKSNFFRPDSVHATCEDYRAAASIDLEHDRADQAAGRKLSTPKFRVLWGSNGVIAKYGDVPGVWRKYCEEGKVDVRGKGLNCGHYIPEEKAEELLAELYEFMS</sequence>
<dbReference type="GO" id="GO:0016787">
    <property type="term" value="F:hydrolase activity"/>
    <property type="evidence" value="ECO:0007669"/>
    <property type="project" value="UniProtKB-KW"/>
</dbReference>
<comment type="similarity">
    <text evidence="2">Belongs to the AB hydrolase superfamily. Epoxide hydrolase family.</text>
</comment>
<evidence type="ECO:0000256" key="1">
    <source>
        <dbReference type="ARBA" id="ARBA00022801"/>
    </source>
</evidence>
<dbReference type="PANTHER" id="PTHR43329">
    <property type="entry name" value="EPOXIDE HYDROLASE"/>
    <property type="match status" value="1"/>
</dbReference>
<dbReference type="SUPFAM" id="SSF53474">
    <property type="entry name" value="alpha/beta-Hydrolases"/>
    <property type="match status" value="1"/>
</dbReference>
<reference evidence="4 5" key="1">
    <citation type="journal article" date="2024" name="bioRxiv">
        <title>Comparative genomics of Cryptococcus and Kwoniella reveals pathogenesis evolution and contrasting karyotype dynamics via intercentromeric recombination or chromosome fusion.</title>
        <authorList>
            <person name="Coelho M.A."/>
            <person name="David-Palma M."/>
            <person name="Shea T."/>
            <person name="Bowers K."/>
            <person name="McGinley-Smith S."/>
            <person name="Mohammad A.W."/>
            <person name="Gnirke A."/>
            <person name="Yurkov A.M."/>
            <person name="Nowrousian M."/>
            <person name="Sun S."/>
            <person name="Cuomo C.A."/>
            <person name="Heitman J."/>
        </authorList>
    </citation>
    <scope>NUCLEOTIDE SEQUENCE [LARGE SCALE GENOMIC DNA]</scope>
    <source>
        <strain evidence="4 5">CBS 13917</strain>
    </source>
</reference>
<evidence type="ECO:0000259" key="3">
    <source>
        <dbReference type="Pfam" id="PF00561"/>
    </source>
</evidence>
<organism evidence="4 5">
    <name type="scientific">Kwoniella newhampshirensis</name>
    <dbReference type="NCBI Taxonomy" id="1651941"/>
    <lineage>
        <taxon>Eukaryota</taxon>
        <taxon>Fungi</taxon>
        <taxon>Dikarya</taxon>
        <taxon>Basidiomycota</taxon>
        <taxon>Agaricomycotina</taxon>
        <taxon>Tremellomycetes</taxon>
        <taxon>Tremellales</taxon>
        <taxon>Cryptococcaceae</taxon>
        <taxon>Kwoniella</taxon>
    </lineage>
</organism>
<keyword evidence="5" id="KW-1185">Reference proteome</keyword>
<comment type="caution">
    <text evidence="4">The sequence shown here is derived from an EMBL/GenBank/DDBJ whole genome shotgun (WGS) entry which is preliminary data.</text>
</comment>
<gene>
    <name evidence="4" type="ORF">IAR55_001380</name>
</gene>
<dbReference type="EMBL" id="JBCAWK010000003">
    <property type="protein sequence ID" value="KAK8864134.1"/>
    <property type="molecule type" value="Genomic_DNA"/>
</dbReference>
<feature type="domain" description="AB hydrolase-1" evidence="3">
    <location>
        <begin position="36"/>
        <end position="274"/>
    </location>
</feature>
<dbReference type="KEGG" id="kne:92178639"/>
<dbReference type="PRINTS" id="PR00412">
    <property type="entry name" value="EPOXHYDRLASE"/>
</dbReference>
<name>A0AAW0Z260_9TREE</name>